<accession>A0ABN8S9I4</accession>
<sequence>MNMAVKRKMSCAQLEPPNKKRCLNMCSQYYKNKDANILIDSAKQYQSMDANEEQNLLAKTTQAYQNMASCEKEKLFEKQTNLRSTAQHTKLLKCNVLDSCINSFQNKIKEGPYYICSVCNRILYRKTVIQLKKNKYSIQHLFTEKRSFDNIEYICKTCNSKLSKGQVPCQAVYNKLMIDEIPIELRCLQKLEQILIAQRIVFEKIIVMPKGQQRKIKGAICNIPVDCDQTCNVLPRPPEMSGIIMLKLKRKLAFRGHLYFQAVRPDVVLRALHWLKVNHPLYSEVTIDTENIDRNLSELQLQPISENDSEVSSNSNVRSEQKATDKQNEEETEDPLDEFRTPTTETCLQSILPDYPVHLQCKGTLDSAGNEVFNIAPGENKHPVSFMTDKHCEELSISCIISKREIWLYHRESS</sequence>
<evidence type="ECO:0000313" key="3">
    <source>
        <dbReference type="EMBL" id="CAH3188158.1"/>
    </source>
</evidence>
<reference evidence="3 4" key="1">
    <citation type="submission" date="2022-05" db="EMBL/GenBank/DDBJ databases">
        <authorList>
            <consortium name="Genoscope - CEA"/>
            <person name="William W."/>
        </authorList>
    </citation>
    <scope>NUCLEOTIDE SEQUENCE [LARGE SCALE GENOMIC DNA]</scope>
</reference>
<protein>
    <recommendedName>
        <fullName evidence="2">DUF6570 domain-containing protein</fullName>
    </recommendedName>
</protein>
<dbReference type="InterPro" id="IPR046700">
    <property type="entry name" value="DUF6570"/>
</dbReference>
<feature type="compositionally biased region" description="Basic and acidic residues" evidence="1">
    <location>
        <begin position="319"/>
        <end position="329"/>
    </location>
</feature>
<organism evidence="3 4">
    <name type="scientific">Porites lobata</name>
    <dbReference type="NCBI Taxonomy" id="104759"/>
    <lineage>
        <taxon>Eukaryota</taxon>
        <taxon>Metazoa</taxon>
        <taxon>Cnidaria</taxon>
        <taxon>Anthozoa</taxon>
        <taxon>Hexacorallia</taxon>
        <taxon>Scleractinia</taxon>
        <taxon>Fungiina</taxon>
        <taxon>Poritidae</taxon>
        <taxon>Porites</taxon>
    </lineage>
</organism>
<comment type="caution">
    <text evidence="3">The sequence shown here is derived from an EMBL/GenBank/DDBJ whole genome shotgun (WGS) entry which is preliminary data.</text>
</comment>
<gene>
    <name evidence="3" type="ORF">PLOB_00039143</name>
</gene>
<evidence type="ECO:0000256" key="1">
    <source>
        <dbReference type="SAM" id="MobiDB-lite"/>
    </source>
</evidence>
<evidence type="ECO:0000313" key="4">
    <source>
        <dbReference type="Proteomes" id="UP001159405"/>
    </source>
</evidence>
<proteinExistence type="predicted"/>
<keyword evidence="4" id="KW-1185">Reference proteome</keyword>
<dbReference type="EMBL" id="CALNXK010000595">
    <property type="protein sequence ID" value="CAH3188158.1"/>
    <property type="molecule type" value="Genomic_DNA"/>
</dbReference>
<name>A0ABN8S9I4_9CNID</name>
<dbReference type="Pfam" id="PF20209">
    <property type="entry name" value="DUF6570"/>
    <property type="match status" value="1"/>
</dbReference>
<feature type="region of interest" description="Disordered" evidence="1">
    <location>
        <begin position="301"/>
        <end position="340"/>
    </location>
</feature>
<evidence type="ECO:0000259" key="2">
    <source>
        <dbReference type="Pfam" id="PF20209"/>
    </source>
</evidence>
<dbReference type="Proteomes" id="UP001159405">
    <property type="component" value="Unassembled WGS sequence"/>
</dbReference>
<feature type="domain" description="DUF6570" evidence="2">
    <location>
        <begin position="164"/>
        <end position="293"/>
    </location>
</feature>